<dbReference type="RefSeq" id="WP_015530588.1">
    <property type="nucleotide sequence ID" value="NC_021016.1"/>
</dbReference>
<dbReference type="AlphaFoldDB" id="D4N1K7"/>
<evidence type="ECO:0000313" key="2">
    <source>
        <dbReference type="Proteomes" id="UP000008960"/>
    </source>
</evidence>
<dbReference type="Proteomes" id="UP000008960">
    <property type="component" value="Chromosome"/>
</dbReference>
<proteinExistence type="predicted"/>
<dbReference type="KEGG" id="bprl:CL2_18490"/>
<protein>
    <recommendedName>
        <fullName evidence="3">DUF1653 domain-containing protein</fullName>
    </recommendedName>
</protein>
<reference evidence="1 2" key="2">
    <citation type="submission" date="2010-03" db="EMBL/GenBank/DDBJ databases">
        <authorList>
            <person name="Pajon A."/>
        </authorList>
    </citation>
    <scope>NUCLEOTIDE SEQUENCE [LARGE SCALE GENOMIC DNA]</scope>
    <source>
        <strain evidence="1 2">SSC/2</strain>
    </source>
</reference>
<accession>D4N1K7</accession>
<sequence>MFKVKKKATGKIYTVFAVQKDKFECTEFLIYDDTWGWVWRSPLDYVPVEVENE</sequence>
<organism evidence="1 2">
    <name type="scientific">Anaerostipes hadrus</name>
    <dbReference type="NCBI Taxonomy" id="649756"/>
    <lineage>
        <taxon>Bacteria</taxon>
        <taxon>Bacillati</taxon>
        <taxon>Bacillota</taxon>
        <taxon>Clostridia</taxon>
        <taxon>Lachnospirales</taxon>
        <taxon>Lachnospiraceae</taxon>
        <taxon>Anaerostipes</taxon>
    </lineage>
</organism>
<evidence type="ECO:0000313" key="1">
    <source>
        <dbReference type="EMBL" id="CBL38752.1"/>
    </source>
</evidence>
<reference evidence="1 2" key="1">
    <citation type="submission" date="2010-03" db="EMBL/GenBank/DDBJ databases">
        <title>The genome sequence of Clostridiales sp. SSC/2.</title>
        <authorList>
            <consortium name="metaHIT consortium -- http://www.metahit.eu/"/>
            <person name="Pajon A."/>
            <person name="Turner K."/>
            <person name="Parkhill J."/>
            <person name="Duncan S."/>
            <person name="Flint H."/>
        </authorList>
    </citation>
    <scope>NUCLEOTIDE SEQUENCE [LARGE SCALE GENOMIC DNA]</scope>
    <source>
        <strain evidence="1 2">SSC/2</strain>
    </source>
</reference>
<evidence type="ECO:0008006" key="3">
    <source>
        <dbReference type="Google" id="ProtNLM"/>
    </source>
</evidence>
<dbReference type="EMBL" id="FP929061">
    <property type="protein sequence ID" value="CBL38752.1"/>
    <property type="molecule type" value="Genomic_DNA"/>
</dbReference>
<name>D4N1K7_ANAHA</name>
<gene>
    <name evidence="1" type="ORF">CL2_18490</name>
</gene>